<gene>
    <name evidence="2" type="ORF">CAPTEDRAFT_58127</name>
</gene>
<dbReference type="GO" id="GO:0000981">
    <property type="term" value="F:DNA-binding transcription factor activity, RNA polymerase II-specific"/>
    <property type="evidence" value="ECO:0007669"/>
    <property type="project" value="TreeGrafter"/>
</dbReference>
<evidence type="ECO:0000259" key="1">
    <source>
        <dbReference type="PROSITE" id="PS50888"/>
    </source>
</evidence>
<evidence type="ECO:0000313" key="3">
    <source>
        <dbReference type="EnsemblMetazoa" id="CapteP58127"/>
    </source>
</evidence>
<dbReference type="PANTHER" id="PTHR23349">
    <property type="entry name" value="BASIC HELIX-LOOP-HELIX TRANSCRIPTION FACTOR, TWIST"/>
    <property type="match status" value="1"/>
</dbReference>
<dbReference type="Gene3D" id="4.10.280.10">
    <property type="entry name" value="Helix-loop-helix DNA-binding domain"/>
    <property type="match status" value="1"/>
</dbReference>
<evidence type="ECO:0000313" key="4">
    <source>
        <dbReference type="Proteomes" id="UP000014760"/>
    </source>
</evidence>
<dbReference type="OrthoDB" id="10048995at2759"/>
<reference evidence="4" key="1">
    <citation type="submission" date="2012-12" db="EMBL/GenBank/DDBJ databases">
        <authorList>
            <person name="Hellsten U."/>
            <person name="Grimwood J."/>
            <person name="Chapman J.A."/>
            <person name="Shapiro H."/>
            <person name="Aerts A."/>
            <person name="Otillar R.P."/>
            <person name="Terry A.Y."/>
            <person name="Boore J.L."/>
            <person name="Simakov O."/>
            <person name="Marletaz F."/>
            <person name="Cho S.-J."/>
            <person name="Edsinger-Gonzales E."/>
            <person name="Havlak P."/>
            <person name="Kuo D.-H."/>
            <person name="Larsson T."/>
            <person name="Lv J."/>
            <person name="Arendt D."/>
            <person name="Savage R."/>
            <person name="Osoegawa K."/>
            <person name="de Jong P."/>
            <person name="Lindberg D.R."/>
            <person name="Seaver E.C."/>
            <person name="Weisblat D.A."/>
            <person name="Putnam N.H."/>
            <person name="Grigoriev I.V."/>
            <person name="Rokhsar D.S."/>
        </authorList>
    </citation>
    <scope>NUCLEOTIDE SEQUENCE</scope>
    <source>
        <strain evidence="4">I ESC-2004</strain>
    </source>
</reference>
<sequence length="65" mass="7922">KRKRKTTPSQRSAANIRERRRMCSLNTSFERLRRRVPAFPHEKRLSRIQTLRLAIMYISFMTEML</sequence>
<dbReference type="EMBL" id="KB303456">
    <property type="protein sequence ID" value="ELU03117.1"/>
    <property type="molecule type" value="Genomic_DNA"/>
</dbReference>
<dbReference type="STRING" id="283909.R7UIM1"/>
<dbReference type="Pfam" id="PF00010">
    <property type="entry name" value="HLH"/>
    <property type="match status" value="1"/>
</dbReference>
<dbReference type="GO" id="GO:0046983">
    <property type="term" value="F:protein dimerization activity"/>
    <property type="evidence" value="ECO:0007669"/>
    <property type="project" value="InterPro"/>
</dbReference>
<feature type="domain" description="BHLH" evidence="1">
    <location>
        <begin position="9"/>
        <end position="61"/>
    </location>
</feature>
<dbReference type="GO" id="GO:0032502">
    <property type="term" value="P:developmental process"/>
    <property type="evidence" value="ECO:0007669"/>
    <property type="project" value="TreeGrafter"/>
</dbReference>
<protein>
    <recommendedName>
        <fullName evidence="1">BHLH domain-containing protein</fullName>
    </recommendedName>
</protein>
<dbReference type="PROSITE" id="PS50888">
    <property type="entry name" value="BHLH"/>
    <property type="match status" value="1"/>
</dbReference>
<dbReference type="OMA" id="MAQSYII"/>
<accession>R7UIM1</accession>
<evidence type="ECO:0000313" key="2">
    <source>
        <dbReference type="EMBL" id="ELU03117.1"/>
    </source>
</evidence>
<keyword evidence="4" id="KW-1185">Reference proteome</keyword>
<name>R7UIM1_CAPTE</name>
<organism evidence="2">
    <name type="scientific">Capitella teleta</name>
    <name type="common">Polychaete worm</name>
    <dbReference type="NCBI Taxonomy" id="283909"/>
    <lineage>
        <taxon>Eukaryota</taxon>
        <taxon>Metazoa</taxon>
        <taxon>Spiralia</taxon>
        <taxon>Lophotrochozoa</taxon>
        <taxon>Annelida</taxon>
        <taxon>Polychaeta</taxon>
        <taxon>Sedentaria</taxon>
        <taxon>Scolecida</taxon>
        <taxon>Capitellidae</taxon>
        <taxon>Capitella</taxon>
    </lineage>
</organism>
<dbReference type="SUPFAM" id="SSF47459">
    <property type="entry name" value="HLH, helix-loop-helix DNA-binding domain"/>
    <property type="match status" value="1"/>
</dbReference>
<dbReference type="HOGENOM" id="CLU_171328_3_0_1"/>
<reference evidence="2 4" key="2">
    <citation type="journal article" date="2013" name="Nature">
        <title>Insights into bilaterian evolution from three spiralian genomes.</title>
        <authorList>
            <person name="Simakov O."/>
            <person name="Marletaz F."/>
            <person name="Cho S.J."/>
            <person name="Edsinger-Gonzales E."/>
            <person name="Havlak P."/>
            <person name="Hellsten U."/>
            <person name="Kuo D.H."/>
            <person name="Larsson T."/>
            <person name="Lv J."/>
            <person name="Arendt D."/>
            <person name="Savage R."/>
            <person name="Osoegawa K."/>
            <person name="de Jong P."/>
            <person name="Grimwood J."/>
            <person name="Chapman J.A."/>
            <person name="Shapiro H."/>
            <person name="Aerts A."/>
            <person name="Otillar R.P."/>
            <person name="Terry A.Y."/>
            <person name="Boore J.L."/>
            <person name="Grigoriev I.V."/>
            <person name="Lindberg D.R."/>
            <person name="Seaver E.C."/>
            <person name="Weisblat D.A."/>
            <person name="Putnam N.H."/>
            <person name="Rokhsar D.S."/>
        </authorList>
    </citation>
    <scope>NUCLEOTIDE SEQUENCE</scope>
    <source>
        <strain evidence="2 4">I ESC-2004</strain>
    </source>
</reference>
<feature type="non-terminal residue" evidence="2">
    <location>
        <position position="65"/>
    </location>
</feature>
<dbReference type="SMART" id="SM00353">
    <property type="entry name" value="HLH"/>
    <property type="match status" value="1"/>
</dbReference>
<dbReference type="EMBL" id="AMQN01001509">
    <property type="status" value="NOT_ANNOTATED_CDS"/>
    <property type="molecule type" value="Genomic_DNA"/>
</dbReference>
<dbReference type="EnsemblMetazoa" id="CapteT58127">
    <property type="protein sequence ID" value="CapteP58127"/>
    <property type="gene ID" value="CapteG58127"/>
</dbReference>
<dbReference type="Proteomes" id="UP000014760">
    <property type="component" value="Unassembled WGS sequence"/>
</dbReference>
<dbReference type="GO" id="GO:0000977">
    <property type="term" value="F:RNA polymerase II transcription regulatory region sequence-specific DNA binding"/>
    <property type="evidence" value="ECO:0007669"/>
    <property type="project" value="TreeGrafter"/>
</dbReference>
<dbReference type="PANTHER" id="PTHR23349:SF63">
    <property type="entry name" value="FER3-LIKE PROTEIN"/>
    <property type="match status" value="1"/>
</dbReference>
<proteinExistence type="predicted"/>
<dbReference type="InterPro" id="IPR011598">
    <property type="entry name" value="bHLH_dom"/>
</dbReference>
<dbReference type="InterPro" id="IPR036638">
    <property type="entry name" value="HLH_DNA-bd_sf"/>
</dbReference>
<dbReference type="AlphaFoldDB" id="R7UIM1"/>
<reference evidence="3" key="3">
    <citation type="submission" date="2015-06" db="UniProtKB">
        <authorList>
            <consortium name="EnsemblMetazoa"/>
        </authorList>
    </citation>
    <scope>IDENTIFICATION</scope>
</reference>
<feature type="non-terminal residue" evidence="2">
    <location>
        <position position="1"/>
    </location>
</feature>
<dbReference type="InterPro" id="IPR050283">
    <property type="entry name" value="E-box_TF_Regulators"/>
</dbReference>